<dbReference type="EMBL" id="CANHGI010000001">
    <property type="protein sequence ID" value="CAI5438087.1"/>
    <property type="molecule type" value="Genomic_DNA"/>
</dbReference>
<evidence type="ECO:0000256" key="13">
    <source>
        <dbReference type="SAM" id="Phobius"/>
    </source>
</evidence>
<dbReference type="PRINTS" id="PR01084">
    <property type="entry name" value="NAHEXCHNGR"/>
</dbReference>
<keyword evidence="10 11" id="KW-0739">Sodium transport</keyword>
<dbReference type="PANTHER" id="PTHR10110:SF191">
    <property type="entry name" value="SODIUM_HYDROGEN EXCHANGER 8"/>
    <property type="match status" value="1"/>
</dbReference>
<dbReference type="PANTHER" id="PTHR10110">
    <property type="entry name" value="SODIUM/HYDROGEN EXCHANGER"/>
    <property type="match status" value="1"/>
</dbReference>
<evidence type="ECO:0000256" key="12">
    <source>
        <dbReference type="SAM" id="MobiDB-lite"/>
    </source>
</evidence>
<dbReference type="Pfam" id="PF00999">
    <property type="entry name" value="Na_H_Exchanger"/>
    <property type="match status" value="1"/>
</dbReference>
<organism evidence="15 16">
    <name type="scientific">Caenorhabditis angaria</name>
    <dbReference type="NCBI Taxonomy" id="860376"/>
    <lineage>
        <taxon>Eukaryota</taxon>
        <taxon>Metazoa</taxon>
        <taxon>Ecdysozoa</taxon>
        <taxon>Nematoda</taxon>
        <taxon>Chromadorea</taxon>
        <taxon>Rhabditida</taxon>
        <taxon>Rhabditina</taxon>
        <taxon>Rhabditomorpha</taxon>
        <taxon>Rhabditoidea</taxon>
        <taxon>Rhabditidae</taxon>
        <taxon>Peloderinae</taxon>
        <taxon>Caenorhabditis</taxon>
    </lineage>
</organism>
<feature type="region of interest" description="Disordered" evidence="12">
    <location>
        <begin position="648"/>
        <end position="670"/>
    </location>
</feature>
<evidence type="ECO:0000256" key="11">
    <source>
        <dbReference type="RuleBase" id="RU003722"/>
    </source>
</evidence>
<feature type="transmembrane region" description="Helical" evidence="13">
    <location>
        <begin position="166"/>
        <end position="184"/>
    </location>
</feature>
<evidence type="ECO:0000256" key="7">
    <source>
        <dbReference type="ARBA" id="ARBA00023053"/>
    </source>
</evidence>
<dbReference type="InterPro" id="IPR004709">
    <property type="entry name" value="NaH_exchanger"/>
</dbReference>
<feature type="transmembrane region" description="Helical" evidence="13">
    <location>
        <begin position="37"/>
        <end position="60"/>
    </location>
</feature>
<evidence type="ECO:0000256" key="9">
    <source>
        <dbReference type="ARBA" id="ARBA00023136"/>
    </source>
</evidence>
<feature type="transmembrane region" description="Helical" evidence="13">
    <location>
        <begin position="256"/>
        <end position="280"/>
    </location>
</feature>
<keyword evidence="4 11" id="KW-0812">Transmembrane</keyword>
<evidence type="ECO:0000313" key="15">
    <source>
        <dbReference type="EMBL" id="CAI5438087.1"/>
    </source>
</evidence>
<evidence type="ECO:0000259" key="14">
    <source>
        <dbReference type="Pfam" id="PF00999"/>
    </source>
</evidence>
<dbReference type="GO" id="GO:0015385">
    <property type="term" value="F:sodium:proton antiporter activity"/>
    <property type="evidence" value="ECO:0007669"/>
    <property type="project" value="InterPro"/>
</dbReference>
<evidence type="ECO:0000256" key="1">
    <source>
        <dbReference type="ARBA" id="ARBA00004653"/>
    </source>
</evidence>
<feature type="transmembrane region" description="Helical" evidence="13">
    <location>
        <begin position="196"/>
        <end position="213"/>
    </location>
</feature>
<feature type="transmembrane region" description="Helical" evidence="13">
    <location>
        <begin position="490"/>
        <end position="509"/>
    </location>
</feature>
<accession>A0A9P1I4K7</accession>
<feature type="region of interest" description="Disordered" evidence="12">
    <location>
        <begin position="556"/>
        <end position="575"/>
    </location>
</feature>
<dbReference type="AlphaFoldDB" id="A0A9P1I4K7"/>
<dbReference type="Proteomes" id="UP001152747">
    <property type="component" value="Unassembled WGS sequence"/>
</dbReference>
<dbReference type="GO" id="GO:0015386">
    <property type="term" value="F:potassium:proton antiporter activity"/>
    <property type="evidence" value="ECO:0007669"/>
    <property type="project" value="TreeGrafter"/>
</dbReference>
<name>A0A9P1I4K7_9PELO</name>
<dbReference type="Gene3D" id="6.10.140.1330">
    <property type="match status" value="1"/>
</dbReference>
<evidence type="ECO:0000256" key="4">
    <source>
        <dbReference type="ARBA" id="ARBA00022692"/>
    </source>
</evidence>
<feature type="transmembrane region" description="Helical" evidence="13">
    <location>
        <begin position="225"/>
        <end position="250"/>
    </location>
</feature>
<protein>
    <recommendedName>
        <fullName evidence="11">Sodium/hydrogen exchanger</fullName>
    </recommendedName>
</protein>
<evidence type="ECO:0000256" key="5">
    <source>
        <dbReference type="ARBA" id="ARBA00022989"/>
    </source>
</evidence>
<keyword evidence="7" id="KW-0915">Sodium</keyword>
<feature type="transmembrane region" description="Helical" evidence="13">
    <location>
        <begin position="287"/>
        <end position="312"/>
    </location>
</feature>
<dbReference type="NCBIfam" id="TIGR00840">
    <property type="entry name" value="b_cpa1"/>
    <property type="match status" value="1"/>
</dbReference>
<evidence type="ECO:0000256" key="10">
    <source>
        <dbReference type="ARBA" id="ARBA00023201"/>
    </source>
</evidence>
<feature type="transmembrane region" description="Helical" evidence="13">
    <location>
        <begin position="332"/>
        <end position="355"/>
    </location>
</feature>
<comment type="caution">
    <text evidence="15">The sequence shown here is derived from an EMBL/GenBank/DDBJ whole genome shotgun (WGS) entry which is preliminary data.</text>
</comment>
<keyword evidence="8 11" id="KW-0406">Ion transport</keyword>
<feature type="transmembrane region" description="Helical" evidence="13">
    <location>
        <begin position="524"/>
        <end position="549"/>
    </location>
</feature>
<feature type="transmembrane region" description="Helical" evidence="13">
    <location>
        <begin position="427"/>
        <end position="444"/>
    </location>
</feature>
<feature type="domain" description="Cation/H+ exchanger transmembrane" evidence="14">
    <location>
        <begin position="148"/>
        <end position="539"/>
    </location>
</feature>
<dbReference type="GO" id="GO:0000139">
    <property type="term" value="C:Golgi membrane"/>
    <property type="evidence" value="ECO:0007669"/>
    <property type="project" value="UniProtKB-SubCell"/>
</dbReference>
<keyword evidence="3 11" id="KW-0050">Antiport</keyword>
<feature type="transmembrane region" description="Helical" evidence="13">
    <location>
        <begin position="389"/>
        <end position="406"/>
    </location>
</feature>
<dbReference type="GO" id="GO:0051453">
    <property type="term" value="P:regulation of intracellular pH"/>
    <property type="evidence" value="ECO:0007669"/>
    <property type="project" value="TreeGrafter"/>
</dbReference>
<evidence type="ECO:0000256" key="2">
    <source>
        <dbReference type="ARBA" id="ARBA00022448"/>
    </source>
</evidence>
<keyword evidence="16" id="KW-1185">Reference proteome</keyword>
<keyword evidence="9 13" id="KW-0472">Membrane</keyword>
<comment type="similarity">
    <text evidence="11">Belongs to the monovalent cation:proton antiporter 1 (CPA1) transporter (TC 2.A.36) family.</text>
</comment>
<evidence type="ECO:0000313" key="16">
    <source>
        <dbReference type="Proteomes" id="UP001152747"/>
    </source>
</evidence>
<keyword evidence="5 13" id="KW-1133">Transmembrane helix</keyword>
<feature type="transmembrane region" description="Helical" evidence="13">
    <location>
        <begin position="450"/>
        <end position="469"/>
    </location>
</feature>
<gene>
    <name evidence="15" type="ORF">CAMP_LOCUS724</name>
</gene>
<keyword evidence="6" id="KW-0333">Golgi apparatus</keyword>
<comment type="subcellular location">
    <subcellularLocation>
        <location evidence="1">Golgi apparatus membrane</location>
        <topology evidence="1">Multi-pass membrane protein</topology>
    </subcellularLocation>
</comment>
<keyword evidence="2 11" id="KW-0813">Transport</keyword>
<feature type="transmembrane region" description="Helical" evidence="13">
    <location>
        <begin position="135"/>
        <end position="154"/>
    </location>
</feature>
<evidence type="ECO:0000256" key="3">
    <source>
        <dbReference type="ARBA" id="ARBA00022449"/>
    </source>
</evidence>
<dbReference type="OrthoDB" id="196264at2759"/>
<evidence type="ECO:0000256" key="8">
    <source>
        <dbReference type="ARBA" id="ARBA00023065"/>
    </source>
</evidence>
<dbReference type="InterPro" id="IPR018422">
    <property type="entry name" value="Cation/H_exchanger_CPA1"/>
</dbReference>
<dbReference type="InterPro" id="IPR006153">
    <property type="entry name" value="Cation/H_exchanger_TM"/>
</dbReference>
<evidence type="ECO:0000256" key="6">
    <source>
        <dbReference type="ARBA" id="ARBA00023034"/>
    </source>
</evidence>
<sequence>MPRVKHPRESNESTWICVKNRFWLLARPNSPSKIMTFCLRIGFSLILLCIFVHFVCSLAPKNSNSNFNNNQNNNINNNNGQFSEFSTSSKNEENNVIVANKTDVLGEQIDANSTSLEQHGAVIVGNVSEEKKRSMAIFFILFVIVLATLVVHMLIISKIHYIPESLAIVALGALIGSILSYSQRDWSEIEALSPDVFFLVLLPPIIFENAYNLNKGYFFSNFVPILTFAILGTAISAIVIGIGLYVLGVLGIVFELSFFECFAFASMISAVDPVATLAIFQAVKVESLLYMLVFGESMLNDAVSIVLAATAVKHSKSPFDSMPASEIFSSAFITFTEMFFLSAILGISVGLLSALLFKHVDLRKTPSLEFALLLICSYIPYGFAESLNLSGIMAILFCGITMSQYTRHNVSPIAQITFRHTFRTISFVAETSTFAYIGMAFFTIKLNFQPWLIFWSIVLCLLGRAMNVFPLSYCVNQCRKDVQISMKNQIIMWFSGMRGAVCFALVLYMDVNKEKKSVLLTTTLFLILFTTIFMGGSALPFISFINKCYPNERIKRRRRAQQRKMDGEKSGSGEGQLMLSKTQEMSFFGSDDWGPKKSALDATTTAGRLMRSLFVRKFTAVERMENRDGLAALTKRVLASDQMTDSDECVELGRGGKEARSRSNSRNMAGNSGIGSDVIVVGSGQEHLLLVSSSDLSE</sequence>
<proteinExistence type="inferred from homology"/>
<reference evidence="15" key="1">
    <citation type="submission" date="2022-11" db="EMBL/GenBank/DDBJ databases">
        <authorList>
            <person name="Kikuchi T."/>
        </authorList>
    </citation>
    <scope>NUCLEOTIDE SEQUENCE</scope>
    <source>
        <strain evidence="15">PS1010</strain>
    </source>
</reference>